<keyword evidence="3 5" id="KW-1133">Transmembrane helix</keyword>
<dbReference type="NCBIfam" id="NF008032">
    <property type="entry name" value="PRK10764.1"/>
    <property type="match status" value="1"/>
</dbReference>
<name>A0A2T1DVC8_9CYAN</name>
<feature type="transmembrane region" description="Helical" evidence="5">
    <location>
        <begin position="295"/>
        <end position="319"/>
    </location>
</feature>
<keyword evidence="7" id="KW-1185">Reference proteome</keyword>
<evidence type="ECO:0000313" key="6">
    <source>
        <dbReference type="EMBL" id="PSB24422.1"/>
    </source>
</evidence>
<accession>A0A2T1DVC8</accession>
<feature type="transmembrane region" description="Helical" evidence="5">
    <location>
        <begin position="234"/>
        <end position="254"/>
    </location>
</feature>
<keyword evidence="2 5" id="KW-0812">Transmembrane</keyword>
<reference evidence="6 7" key="2">
    <citation type="submission" date="2018-03" db="EMBL/GenBank/DDBJ databases">
        <title>The ancient ancestry and fast evolution of plastids.</title>
        <authorList>
            <person name="Moore K.R."/>
            <person name="Magnabosco C."/>
            <person name="Momper L."/>
            <person name="Gold D.A."/>
            <person name="Bosak T."/>
            <person name="Fournier G.P."/>
        </authorList>
    </citation>
    <scope>NUCLEOTIDE SEQUENCE [LARGE SCALE GENOMIC DNA]</scope>
    <source>
        <strain evidence="6 7">ULC18</strain>
    </source>
</reference>
<organism evidence="6 7">
    <name type="scientific">Stenomitos frigidus ULC18</name>
    <dbReference type="NCBI Taxonomy" id="2107698"/>
    <lineage>
        <taxon>Bacteria</taxon>
        <taxon>Bacillati</taxon>
        <taxon>Cyanobacteriota</taxon>
        <taxon>Cyanophyceae</taxon>
        <taxon>Leptolyngbyales</taxon>
        <taxon>Leptolyngbyaceae</taxon>
        <taxon>Stenomitos</taxon>
    </lineage>
</organism>
<feature type="transmembrane region" description="Helical" evidence="5">
    <location>
        <begin position="12"/>
        <end position="32"/>
    </location>
</feature>
<feature type="transmembrane region" description="Helical" evidence="5">
    <location>
        <begin position="176"/>
        <end position="198"/>
    </location>
</feature>
<evidence type="ECO:0000256" key="5">
    <source>
        <dbReference type="SAM" id="Phobius"/>
    </source>
</evidence>
<dbReference type="InterPro" id="IPR004695">
    <property type="entry name" value="SLAC1/Mae1/Ssu1/TehA"/>
</dbReference>
<dbReference type="CDD" id="cd09324">
    <property type="entry name" value="TDT_TehA"/>
    <property type="match status" value="1"/>
</dbReference>
<reference evidence="7" key="1">
    <citation type="submission" date="2018-02" db="EMBL/GenBank/DDBJ databases">
        <authorList>
            <person name="Moore K."/>
            <person name="Momper L."/>
        </authorList>
    </citation>
    <scope>NUCLEOTIDE SEQUENCE [LARGE SCALE GENOMIC DNA]</scope>
    <source>
        <strain evidence="7">ULC18</strain>
    </source>
</reference>
<dbReference type="OrthoDB" id="309023at2"/>
<dbReference type="InterPro" id="IPR052951">
    <property type="entry name" value="Tellurite_res_ion_channel"/>
</dbReference>
<dbReference type="InterPro" id="IPR038665">
    <property type="entry name" value="Voltage-dep_anion_channel_sf"/>
</dbReference>
<dbReference type="Proteomes" id="UP000239576">
    <property type="component" value="Unassembled WGS sequence"/>
</dbReference>
<keyword evidence="4 5" id="KW-0472">Membrane</keyword>
<feature type="transmembrane region" description="Helical" evidence="5">
    <location>
        <begin position="210"/>
        <end position="228"/>
    </location>
</feature>
<evidence type="ECO:0000256" key="3">
    <source>
        <dbReference type="ARBA" id="ARBA00022989"/>
    </source>
</evidence>
<feature type="transmembrane region" description="Helical" evidence="5">
    <location>
        <begin position="149"/>
        <end position="170"/>
    </location>
</feature>
<sequence>MKKSRLKFAVLKVDRIVVPASFFGMILGLVGLGNCWRVASKIWHLPAWIGEAIMLLAVAVWFVLLLLYVGKWLWAREEALAEFKHPVSCCFIGLVPVSSLLVALAIAPYSHAIAVGLFMVSAIGQLGFGVYRSGQFWMGGRKPEETTPVLYLTGVAGGFVSTIVASSLGYREWGVLFFGMGLFSWLALESIIMQRLYLLEALPKPLRPTLGIQLAPSAVGCVAYLSLTSGQPDLFAQMLFGYGLLQVVILLRLLPWLCQQPFNASYWAFTLGIAAVSLAPLRFVERGMTGMMENLAVLLFIAANMAISSIALGTVRLLVRGKLLPPAIPAKAA</sequence>
<evidence type="ECO:0000256" key="2">
    <source>
        <dbReference type="ARBA" id="ARBA00022692"/>
    </source>
</evidence>
<feature type="transmembrane region" description="Helical" evidence="5">
    <location>
        <begin position="86"/>
        <end position="106"/>
    </location>
</feature>
<feature type="transmembrane region" description="Helical" evidence="5">
    <location>
        <begin position="266"/>
        <end position="283"/>
    </location>
</feature>
<dbReference type="Pfam" id="PF03595">
    <property type="entry name" value="SLAC1"/>
    <property type="match status" value="1"/>
</dbReference>
<dbReference type="EMBL" id="PVWK01000145">
    <property type="protein sequence ID" value="PSB24422.1"/>
    <property type="molecule type" value="Genomic_DNA"/>
</dbReference>
<dbReference type="GO" id="GO:0005886">
    <property type="term" value="C:plasma membrane"/>
    <property type="evidence" value="ECO:0007669"/>
    <property type="project" value="TreeGrafter"/>
</dbReference>
<dbReference type="RefSeq" id="WP_106259991.1">
    <property type="nucleotide sequence ID" value="NZ_CAWNSW010000094.1"/>
</dbReference>
<evidence type="ECO:0000256" key="4">
    <source>
        <dbReference type="ARBA" id="ARBA00023136"/>
    </source>
</evidence>
<evidence type="ECO:0000313" key="7">
    <source>
        <dbReference type="Proteomes" id="UP000239576"/>
    </source>
</evidence>
<evidence type="ECO:0000256" key="1">
    <source>
        <dbReference type="ARBA" id="ARBA00004141"/>
    </source>
</evidence>
<comment type="caution">
    <text evidence="6">The sequence shown here is derived from an EMBL/GenBank/DDBJ whole genome shotgun (WGS) entry which is preliminary data.</text>
</comment>
<dbReference type="PANTHER" id="PTHR37955:SF1">
    <property type="entry name" value="DEP DOMAIN-CONTAINING PROTEIN"/>
    <property type="match status" value="1"/>
</dbReference>
<dbReference type="GO" id="GO:0046583">
    <property type="term" value="F:monoatomic cation efflux transmembrane transporter activity"/>
    <property type="evidence" value="ECO:0007669"/>
    <property type="project" value="TreeGrafter"/>
</dbReference>
<feature type="transmembrane region" description="Helical" evidence="5">
    <location>
        <begin position="52"/>
        <end position="74"/>
    </location>
</feature>
<proteinExistence type="predicted"/>
<dbReference type="AlphaFoldDB" id="A0A2T1DVC8"/>
<protein>
    <submittedName>
        <fullName evidence="6">Dicarboxylate transporter/tellurite-resistance protein TehA</fullName>
    </submittedName>
</protein>
<comment type="subcellular location">
    <subcellularLocation>
        <location evidence="1">Membrane</location>
        <topology evidence="1">Multi-pass membrane protein</topology>
    </subcellularLocation>
</comment>
<gene>
    <name evidence="6" type="ORF">C7B82_27100</name>
</gene>
<dbReference type="Gene3D" id="1.50.10.150">
    <property type="entry name" value="Voltage-dependent anion channel"/>
    <property type="match status" value="1"/>
</dbReference>
<dbReference type="InterPro" id="IPR039264">
    <property type="entry name" value="TehA"/>
</dbReference>
<dbReference type="PANTHER" id="PTHR37955">
    <property type="entry name" value="TELLURITE RESISTANCE PROTEIN TEHA"/>
    <property type="match status" value="1"/>
</dbReference>